<accession>A0AAN6M0U6</accession>
<reference evidence="1 2" key="1">
    <citation type="submission" date="2021-02" db="EMBL/GenBank/DDBJ databases">
        <title>Genome assembly of Pseudopithomyces chartarum.</title>
        <authorList>
            <person name="Jauregui R."/>
            <person name="Singh J."/>
            <person name="Voisey C."/>
        </authorList>
    </citation>
    <scope>NUCLEOTIDE SEQUENCE [LARGE SCALE GENOMIC DNA]</scope>
    <source>
        <strain evidence="1 2">AGR01</strain>
    </source>
</reference>
<sequence>MTAPTTAWLAEQYHSGRMNLPTAHHHLLSETEHSSLATIFTTLTSNLPRLEKTTLITHIQSHLPRSLPPTFAETIYQILTYHTSAPFYKNPSPIPPSSLSLLDTQRGLAWLLPQNHLSMSETGNMGRMRTPADGRRLLFQSLATLSVPSPDSPSKEDARRGYARRNAFDAQHARKYLGIGEEEMEEMLRDWCKCNRDEDGDEMWHDLLDVLHACVPENYPYASRRESLRPLAKEIGGGVVFHEIAVEKRVLRGLVRGVLRLQFEVGEEEMDAGELETMDEQVESALATFICEDEELASAYPSSLDIIAWPAFDHALRHLPHLFDPVHRVLIKALLDSEPYNMHTSVKSLYGAPPELLRPKDTGTKPYVLSRSWMNLMPMIIPDVVDWESLHTVLRWNSSQDSNSDTTTSPTSDAIWTHVRARDLEQTEETPLAIILALEGHDQASGEPFKGGIVVGADYDGKAGRERLYNLYVFRLLPSVRFLELIDQRWEHRSGKELAFGDSATTSGFRFLVDDMAVDIDIPAFGRHQRIKVNSLEIWNDNGSS</sequence>
<protein>
    <recommendedName>
        <fullName evidence="3">TLDc domain-containing protein</fullName>
    </recommendedName>
</protein>
<dbReference type="AlphaFoldDB" id="A0AAN6M0U6"/>
<comment type="caution">
    <text evidence="1">The sequence shown here is derived from an EMBL/GenBank/DDBJ whole genome shotgun (WGS) entry which is preliminary data.</text>
</comment>
<dbReference type="EMBL" id="WVTA01000006">
    <property type="protein sequence ID" value="KAK3208995.1"/>
    <property type="molecule type" value="Genomic_DNA"/>
</dbReference>
<evidence type="ECO:0000313" key="1">
    <source>
        <dbReference type="EMBL" id="KAK3208995.1"/>
    </source>
</evidence>
<proteinExistence type="predicted"/>
<evidence type="ECO:0000313" key="2">
    <source>
        <dbReference type="Proteomes" id="UP001280581"/>
    </source>
</evidence>
<organism evidence="1 2">
    <name type="scientific">Pseudopithomyces chartarum</name>
    <dbReference type="NCBI Taxonomy" id="1892770"/>
    <lineage>
        <taxon>Eukaryota</taxon>
        <taxon>Fungi</taxon>
        <taxon>Dikarya</taxon>
        <taxon>Ascomycota</taxon>
        <taxon>Pezizomycotina</taxon>
        <taxon>Dothideomycetes</taxon>
        <taxon>Pleosporomycetidae</taxon>
        <taxon>Pleosporales</taxon>
        <taxon>Massarineae</taxon>
        <taxon>Didymosphaeriaceae</taxon>
        <taxon>Pseudopithomyces</taxon>
    </lineage>
</organism>
<keyword evidence="2" id="KW-1185">Reference proteome</keyword>
<gene>
    <name evidence="1" type="ORF">GRF29_69g372473</name>
</gene>
<name>A0AAN6M0U6_9PLEO</name>
<evidence type="ECO:0008006" key="3">
    <source>
        <dbReference type="Google" id="ProtNLM"/>
    </source>
</evidence>
<dbReference type="Proteomes" id="UP001280581">
    <property type="component" value="Unassembled WGS sequence"/>
</dbReference>